<dbReference type="EMBL" id="JBHSAO010000001">
    <property type="protein sequence ID" value="MFC4022232.1"/>
    <property type="molecule type" value="Genomic_DNA"/>
</dbReference>
<dbReference type="Gene3D" id="3.30.465.10">
    <property type="match status" value="1"/>
</dbReference>
<dbReference type="InterPro" id="IPR016171">
    <property type="entry name" value="Vanillyl_alc_oxidase_C-sub2"/>
</dbReference>
<dbReference type="EC" id="1.1.2.4" evidence="7"/>
<dbReference type="InterPro" id="IPR004113">
    <property type="entry name" value="FAD-bd_oxidored_4_C"/>
</dbReference>
<name>A0ABV8GUA1_9BACI</name>
<evidence type="ECO:0000256" key="1">
    <source>
        <dbReference type="ARBA" id="ARBA00001974"/>
    </source>
</evidence>
<dbReference type="SUPFAM" id="SSF55103">
    <property type="entry name" value="FAD-linked oxidases, C-terminal domain"/>
    <property type="match status" value="1"/>
</dbReference>
<keyword evidence="5" id="KW-0809">Transit peptide</keyword>
<dbReference type="Gene3D" id="1.10.45.10">
    <property type="entry name" value="Vanillyl-alcohol Oxidase, Chain A, domain 4"/>
    <property type="match status" value="1"/>
</dbReference>
<evidence type="ECO:0000256" key="6">
    <source>
        <dbReference type="ARBA" id="ARBA00023002"/>
    </source>
</evidence>
<evidence type="ECO:0000256" key="4">
    <source>
        <dbReference type="ARBA" id="ARBA00022827"/>
    </source>
</evidence>
<accession>A0ABV8GUA1</accession>
<dbReference type="PANTHER" id="PTHR11748">
    <property type="entry name" value="D-LACTATE DEHYDROGENASE"/>
    <property type="match status" value="1"/>
</dbReference>
<keyword evidence="6" id="KW-0560">Oxidoreductase</keyword>
<dbReference type="InterPro" id="IPR036318">
    <property type="entry name" value="FAD-bd_PCMH-like_sf"/>
</dbReference>
<evidence type="ECO:0000259" key="8">
    <source>
        <dbReference type="PROSITE" id="PS51387"/>
    </source>
</evidence>
<organism evidence="9 10">
    <name type="scientific">Oceanobacillus longus</name>
    <dbReference type="NCBI Taxonomy" id="930120"/>
    <lineage>
        <taxon>Bacteria</taxon>
        <taxon>Bacillati</taxon>
        <taxon>Bacillota</taxon>
        <taxon>Bacilli</taxon>
        <taxon>Bacillales</taxon>
        <taxon>Bacillaceae</taxon>
        <taxon>Oceanobacillus</taxon>
    </lineage>
</organism>
<comment type="caution">
    <text evidence="9">The sequence shown here is derived from an EMBL/GenBank/DDBJ whole genome shotgun (WGS) entry which is preliminary data.</text>
</comment>
<sequence length="455" mass="49686">MLQLYIQQLIEKIGKDKISQNKPVLMQHSKDESIHPAVEPDVVCFPECAGDVAEILKFACANLVPVTPFGAGSGLEGQAIPIQKGIVMNFERMNKIIEFSPEDMRVTVQAGVTRLQLNRLVNEYGLMFSVDPGADAMIGGMVATNASGTTSVRYGAMRDQLLDLEVMLADGTIIRTGSQARKSSSGYHLTGLFTGSEGTLGIITEVTLKLHGIPEYNMMARCTFNSLEDCARAAQTILQAEIPVLRMELIDAVSISMINHHSGEAFPEKHSLFFEFAGSKRAVEEEVALASELMHDLDCENWVAANDPIKMNGIWKARKDLNYAIAHQPETCEIGGDVCVPISRTPELVSFARTRMDQSGLKGAIWGHIGDGNFHTSVMYNPNVVGEFETAEQTSDAIVLKAIEVGGTCTGEHGVGLGKMKFQEVEHGEALEVMKRTKHMYDPKGILNPGKLFID</sequence>
<comment type="cofactor">
    <cofactor evidence="1">
        <name>FAD</name>
        <dbReference type="ChEBI" id="CHEBI:57692"/>
    </cofactor>
</comment>
<keyword evidence="3" id="KW-0285">Flavoprotein</keyword>
<proteinExistence type="inferred from homology"/>
<dbReference type="Pfam" id="PF01565">
    <property type="entry name" value="FAD_binding_4"/>
    <property type="match status" value="1"/>
</dbReference>
<dbReference type="RefSeq" id="WP_379494750.1">
    <property type="nucleotide sequence ID" value="NZ_JBHSAO010000001.1"/>
</dbReference>
<evidence type="ECO:0000313" key="9">
    <source>
        <dbReference type="EMBL" id="MFC4022232.1"/>
    </source>
</evidence>
<evidence type="ECO:0000313" key="10">
    <source>
        <dbReference type="Proteomes" id="UP001595772"/>
    </source>
</evidence>
<evidence type="ECO:0000256" key="7">
    <source>
        <dbReference type="ARBA" id="ARBA00038897"/>
    </source>
</evidence>
<gene>
    <name evidence="9" type="ORF">ACFOUV_00205</name>
</gene>
<dbReference type="Gene3D" id="3.30.70.2740">
    <property type="match status" value="1"/>
</dbReference>
<evidence type="ECO:0000256" key="2">
    <source>
        <dbReference type="ARBA" id="ARBA00008000"/>
    </source>
</evidence>
<feature type="domain" description="FAD-binding PCMH-type" evidence="8">
    <location>
        <begin position="36"/>
        <end position="213"/>
    </location>
</feature>
<evidence type="ECO:0000256" key="3">
    <source>
        <dbReference type="ARBA" id="ARBA00022630"/>
    </source>
</evidence>
<dbReference type="InterPro" id="IPR016169">
    <property type="entry name" value="FAD-bd_PCMH_sub2"/>
</dbReference>
<evidence type="ECO:0000256" key="5">
    <source>
        <dbReference type="ARBA" id="ARBA00022946"/>
    </source>
</evidence>
<dbReference type="PROSITE" id="PS51387">
    <property type="entry name" value="FAD_PCMH"/>
    <property type="match status" value="1"/>
</dbReference>
<dbReference type="InterPro" id="IPR016164">
    <property type="entry name" value="FAD-linked_Oxase-like_C"/>
</dbReference>
<dbReference type="SUPFAM" id="SSF56176">
    <property type="entry name" value="FAD-binding/transporter-associated domain-like"/>
    <property type="match status" value="1"/>
</dbReference>
<dbReference type="Pfam" id="PF02913">
    <property type="entry name" value="FAD-oxidase_C"/>
    <property type="match status" value="1"/>
</dbReference>
<comment type="similarity">
    <text evidence="2">Belongs to the FAD-binding oxidoreductase/transferase type 4 family.</text>
</comment>
<protein>
    <recommendedName>
        <fullName evidence="7">D-lactate dehydrogenase (cytochrome)</fullName>
        <ecNumber evidence="7">1.1.2.4</ecNumber>
    </recommendedName>
</protein>
<reference evidence="10" key="1">
    <citation type="journal article" date="2019" name="Int. J. Syst. Evol. Microbiol.">
        <title>The Global Catalogue of Microorganisms (GCM) 10K type strain sequencing project: providing services to taxonomists for standard genome sequencing and annotation.</title>
        <authorList>
            <consortium name="The Broad Institute Genomics Platform"/>
            <consortium name="The Broad Institute Genome Sequencing Center for Infectious Disease"/>
            <person name="Wu L."/>
            <person name="Ma J."/>
        </authorList>
    </citation>
    <scope>NUCLEOTIDE SEQUENCE [LARGE SCALE GENOMIC DNA]</scope>
    <source>
        <strain evidence="10">IBRC-M 10703</strain>
    </source>
</reference>
<keyword evidence="4" id="KW-0274">FAD</keyword>
<dbReference type="InterPro" id="IPR016166">
    <property type="entry name" value="FAD-bd_PCMH"/>
</dbReference>
<keyword evidence="10" id="KW-1185">Reference proteome</keyword>
<dbReference type="Proteomes" id="UP001595772">
    <property type="component" value="Unassembled WGS sequence"/>
</dbReference>
<dbReference type="InterPro" id="IPR006094">
    <property type="entry name" value="Oxid_FAD_bind_N"/>
</dbReference>
<dbReference type="PANTHER" id="PTHR11748:SF111">
    <property type="entry name" value="D-LACTATE DEHYDROGENASE, MITOCHONDRIAL-RELATED"/>
    <property type="match status" value="1"/>
</dbReference>